<dbReference type="GO" id="GO:0003677">
    <property type="term" value="F:DNA binding"/>
    <property type="evidence" value="ECO:0007669"/>
    <property type="project" value="UniProtKB-KW"/>
</dbReference>
<dbReference type="Gene3D" id="1.10.4040.10">
    <property type="entry name" value="Penicillinase repressor domain"/>
    <property type="match status" value="1"/>
</dbReference>
<gene>
    <name evidence="5" type="ORF">HELGO_WM30336</name>
</gene>
<keyword evidence="3" id="KW-0238">DNA-binding</keyword>
<dbReference type="AlphaFoldDB" id="A0A6S6SCU4"/>
<dbReference type="EMBL" id="CACVAQ010000055">
    <property type="protein sequence ID" value="CAA6800604.1"/>
    <property type="molecule type" value="Genomic_DNA"/>
</dbReference>
<protein>
    <submittedName>
        <fullName evidence="5">Transcriptional regulator</fullName>
    </submittedName>
</protein>
<dbReference type="GO" id="GO:0045892">
    <property type="term" value="P:negative regulation of DNA-templated transcription"/>
    <property type="evidence" value="ECO:0007669"/>
    <property type="project" value="InterPro"/>
</dbReference>
<keyword evidence="2" id="KW-0805">Transcription regulation</keyword>
<evidence type="ECO:0000313" key="5">
    <source>
        <dbReference type="EMBL" id="CAA6800604.1"/>
    </source>
</evidence>
<keyword evidence="4" id="KW-0804">Transcription</keyword>
<dbReference type="Pfam" id="PF03965">
    <property type="entry name" value="Penicillinase_R"/>
    <property type="match status" value="1"/>
</dbReference>
<dbReference type="InterPro" id="IPR036388">
    <property type="entry name" value="WH-like_DNA-bd_sf"/>
</dbReference>
<comment type="similarity">
    <text evidence="1">Belongs to the BlaI transcriptional regulatory family.</text>
</comment>
<name>A0A6S6SCU4_9BACT</name>
<reference evidence="5" key="1">
    <citation type="submission" date="2020-01" db="EMBL/GenBank/DDBJ databases">
        <authorList>
            <person name="Meier V. D."/>
            <person name="Meier V D."/>
        </authorList>
    </citation>
    <scope>NUCLEOTIDE SEQUENCE</scope>
    <source>
        <strain evidence="5">HLG_WM_MAG_10</strain>
    </source>
</reference>
<dbReference type="PIRSF" id="PIRSF019455">
    <property type="entry name" value="CopR_AtkY"/>
    <property type="match status" value="1"/>
</dbReference>
<dbReference type="InterPro" id="IPR005650">
    <property type="entry name" value="BlaI_family"/>
</dbReference>
<accession>A0A6S6SCU4</accession>
<evidence type="ECO:0000256" key="1">
    <source>
        <dbReference type="ARBA" id="ARBA00011046"/>
    </source>
</evidence>
<dbReference type="Gene3D" id="1.10.10.10">
    <property type="entry name" value="Winged helix-like DNA-binding domain superfamily/Winged helix DNA-binding domain"/>
    <property type="match status" value="1"/>
</dbReference>
<dbReference type="SUPFAM" id="SSF46785">
    <property type="entry name" value="Winged helix' DNA-binding domain"/>
    <property type="match status" value="1"/>
</dbReference>
<evidence type="ECO:0000256" key="4">
    <source>
        <dbReference type="ARBA" id="ARBA00023163"/>
    </source>
</evidence>
<organism evidence="5">
    <name type="scientific">uncultured Aureispira sp</name>
    <dbReference type="NCBI Taxonomy" id="1331704"/>
    <lineage>
        <taxon>Bacteria</taxon>
        <taxon>Pseudomonadati</taxon>
        <taxon>Bacteroidota</taxon>
        <taxon>Saprospiria</taxon>
        <taxon>Saprospirales</taxon>
        <taxon>Saprospiraceae</taxon>
        <taxon>Aureispira</taxon>
        <taxon>environmental samples</taxon>
    </lineage>
</organism>
<proteinExistence type="inferred from homology"/>
<dbReference type="InterPro" id="IPR036390">
    <property type="entry name" value="WH_DNA-bd_sf"/>
</dbReference>
<evidence type="ECO:0000256" key="3">
    <source>
        <dbReference type="ARBA" id="ARBA00023125"/>
    </source>
</evidence>
<sequence>MTRILTPLELQVMNLLWKKEKVFIKDLLEAWPIDEAGKKPAYNTVSTIVRILEKDKGFIGYKAYGRTHEYYPLITKSEYQKTFLKNAIDKVFSGSVTSLVSALVGEEKVNQVEIDELKRLLEE</sequence>
<evidence type="ECO:0000256" key="2">
    <source>
        <dbReference type="ARBA" id="ARBA00023015"/>
    </source>
</evidence>